<dbReference type="Proteomes" id="UP000078446">
    <property type="component" value="Unassembled WGS sequence"/>
</dbReference>
<dbReference type="EMBL" id="LXHE01000024">
    <property type="protein sequence ID" value="OAU99095.1"/>
    <property type="molecule type" value="Genomic_DNA"/>
</dbReference>
<dbReference type="AlphaFoldDB" id="A0A7Z0UWJ4"/>
<evidence type="ECO:0000313" key="2">
    <source>
        <dbReference type="Proteomes" id="UP000078446"/>
    </source>
</evidence>
<name>A0A7Z0UWJ4_MORCA</name>
<sequence>MIVGSTAGGYLGHRIDNMDWNELGENYKNNIDQQIKRGIIPPG</sequence>
<protein>
    <submittedName>
        <fullName evidence="1">Uncharacterized protein</fullName>
    </submittedName>
</protein>
<comment type="caution">
    <text evidence="1">The sequence shown here is derived from an EMBL/GenBank/DDBJ whole genome shotgun (WGS) entry which is preliminary data.</text>
</comment>
<organism evidence="1 2">
    <name type="scientific">Moraxella catarrhalis</name>
    <name type="common">Branhamella catarrhalis</name>
    <dbReference type="NCBI Taxonomy" id="480"/>
    <lineage>
        <taxon>Bacteria</taxon>
        <taxon>Pseudomonadati</taxon>
        <taxon>Pseudomonadota</taxon>
        <taxon>Gammaproteobacteria</taxon>
        <taxon>Moraxellales</taxon>
        <taxon>Moraxellaceae</taxon>
        <taxon>Moraxella</taxon>
    </lineage>
</organism>
<reference evidence="1 2" key="1">
    <citation type="journal article" date="2016" name="Genome Biol. Evol.">
        <title>Comparative Genomic Analyses of the Moraxella catarrhalis Serosensitive and Seroresistant Lineages Demonstrate Their Independent Evolution.</title>
        <authorList>
            <person name="Earl J.P."/>
            <person name="de Vries S.P."/>
            <person name="Ahmed A."/>
            <person name="Powell E."/>
            <person name="Schultz M.P."/>
            <person name="Hermans P.W."/>
            <person name="Hill D.J."/>
            <person name="Zhou Z."/>
            <person name="Constantinidou C.I."/>
            <person name="Hu F.Z."/>
            <person name="Bootsma H.J."/>
            <person name="Ehrlich G.D."/>
        </authorList>
    </citation>
    <scope>NUCLEOTIDE SEQUENCE [LARGE SCALE GENOMIC DNA]</scope>
    <source>
        <strain evidence="1 2">Z7574</strain>
    </source>
</reference>
<evidence type="ECO:0000313" key="1">
    <source>
        <dbReference type="EMBL" id="OAU99095.1"/>
    </source>
</evidence>
<proteinExistence type="predicted"/>
<gene>
    <name evidence="1" type="ORF">AO382_2117</name>
</gene>
<accession>A0A7Z0UWJ4</accession>